<dbReference type="KEGG" id="grc:GI584_09080"/>
<accession>A0A5Q2TPP3</accession>
<evidence type="ECO:0000256" key="1">
    <source>
        <dbReference type="SAM" id="Phobius"/>
    </source>
</evidence>
<dbReference type="EMBL" id="CP045915">
    <property type="protein sequence ID" value="QGH36979.1"/>
    <property type="molecule type" value="Genomic_DNA"/>
</dbReference>
<keyword evidence="1" id="KW-0812">Transmembrane</keyword>
<evidence type="ECO:0000313" key="2">
    <source>
        <dbReference type="EMBL" id="QGH36979.1"/>
    </source>
</evidence>
<proteinExistence type="predicted"/>
<keyword evidence="1" id="KW-1133">Transmembrane helix</keyword>
<sequence length="121" mass="13579">MVYHAARIVLGIIFLSAGFNGFLVVFDIEPLIPASPEAMVLFQFSYLLIVEKSLEVICGILLLMNRFVPLALAVLTPITANILLLHIFVDPSLLILAVIMVILQGYLFYHFRDKFRGILES</sequence>
<feature type="transmembrane region" description="Helical" evidence="1">
    <location>
        <begin position="7"/>
        <end position="26"/>
    </location>
</feature>
<reference evidence="2 3" key="1">
    <citation type="submission" date="2019-11" db="EMBL/GenBank/DDBJ databases">
        <title>Gracilibacillus salitolerans sp. nov., a moderate halophile isolated from a saline soil in northwest China.</title>
        <authorList>
            <person name="Gan L."/>
        </authorList>
    </citation>
    <scope>NUCLEOTIDE SEQUENCE [LARGE SCALE GENOMIC DNA]</scope>
    <source>
        <strain evidence="2 3">SCU50</strain>
    </source>
</reference>
<evidence type="ECO:0000313" key="3">
    <source>
        <dbReference type="Proteomes" id="UP000339690"/>
    </source>
</evidence>
<keyword evidence="1" id="KW-0472">Membrane</keyword>
<dbReference type="Proteomes" id="UP000339690">
    <property type="component" value="Chromosome"/>
</dbReference>
<feature type="transmembrane region" description="Helical" evidence="1">
    <location>
        <begin position="94"/>
        <end position="111"/>
    </location>
</feature>
<gene>
    <name evidence="2" type="ORF">GI584_09080</name>
</gene>
<evidence type="ECO:0008006" key="4">
    <source>
        <dbReference type="Google" id="ProtNLM"/>
    </source>
</evidence>
<keyword evidence="3" id="KW-1185">Reference proteome</keyword>
<name>A0A5Q2TPP3_9BACI</name>
<protein>
    <recommendedName>
        <fullName evidence="4">DoxX family membrane protein</fullName>
    </recommendedName>
</protein>
<feature type="transmembrane region" description="Helical" evidence="1">
    <location>
        <begin position="38"/>
        <end position="63"/>
    </location>
</feature>
<dbReference type="AlphaFoldDB" id="A0A5Q2TPP3"/>
<organism evidence="2 3">
    <name type="scientific">Gracilibacillus salitolerans</name>
    <dbReference type="NCBI Taxonomy" id="2663022"/>
    <lineage>
        <taxon>Bacteria</taxon>
        <taxon>Bacillati</taxon>
        <taxon>Bacillota</taxon>
        <taxon>Bacilli</taxon>
        <taxon>Bacillales</taxon>
        <taxon>Bacillaceae</taxon>
        <taxon>Gracilibacillus</taxon>
    </lineage>
</organism>
<feature type="transmembrane region" description="Helical" evidence="1">
    <location>
        <begin position="70"/>
        <end position="88"/>
    </location>
</feature>